<organism evidence="6 7">
    <name type="scientific">Sporomusa malonica</name>
    <dbReference type="NCBI Taxonomy" id="112901"/>
    <lineage>
        <taxon>Bacteria</taxon>
        <taxon>Bacillati</taxon>
        <taxon>Bacillota</taxon>
        <taxon>Negativicutes</taxon>
        <taxon>Selenomonadales</taxon>
        <taxon>Sporomusaceae</taxon>
        <taxon>Sporomusa</taxon>
    </lineage>
</organism>
<dbReference type="Proteomes" id="UP000192738">
    <property type="component" value="Unassembled WGS sequence"/>
</dbReference>
<dbReference type="PANTHER" id="PTHR30126">
    <property type="entry name" value="HTH-TYPE TRANSCRIPTIONAL REGULATOR"/>
    <property type="match status" value="1"/>
</dbReference>
<dbReference type="InterPro" id="IPR036388">
    <property type="entry name" value="WH-like_DNA-bd_sf"/>
</dbReference>
<protein>
    <submittedName>
        <fullName evidence="6">DNA-binding transcriptional regulator, LysR family</fullName>
    </submittedName>
</protein>
<evidence type="ECO:0000256" key="4">
    <source>
        <dbReference type="ARBA" id="ARBA00023163"/>
    </source>
</evidence>
<dbReference type="Gene3D" id="3.40.190.290">
    <property type="match status" value="1"/>
</dbReference>
<dbReference type="FunFam" id="1.10.10.10:FF:000001">
    <property type="entry name" value="LysR family transcriptional regulator"/>
    <property type="match status" value="1"/>
</dbReference>
<name>A0A1W1ZVU0_9FIRM</name>
<evidence type="ECO:0000256" key="3">
    <source>
        <dbReference type="ARBA" id="ARBA00023125"/>
    </source>
</evidence>
<dbReference type="Pfam" id="PF00126">
    <property type="entry name" value="HTH_1"/>
    <property type="match status" value="1"/>
</dbReference>
<dbReference type="InterPro" id="IPR036390">
    <property type="entry name" value="WH_DNA-bd_sf"/>
</dbReference>
<dbReference type="Pfam" id="PF03466">
    <property type="entry name" value="LysR_substrate"/>
    <property type="match status" value="1"/>
</dbReference>
<keyword evidence="7" id="KW-1185">Reference proteome</keyword>
<keyword evidence="4" id="KW-0804">Transcription</keyword>
<dbReference type="GO" id="GO:0000976">
    <property type="term" value="F:transcription cis-regulatory region binding"/>
    <property type="evidence" value="ECO:0007669"/>
    <property type="project" value="TreeGrafter"/>
</dbReference>
<evidence type="ECO:0000259" key="5">
    <source>
        <dbReference type="PROSITE" id="PS50931"/>
    </source>
</evidence>
<dbReference type="SUPFAM" id="SSF46785">
    <property type="entry name" value="Winged helix' DNA-binding domain"/>
    <property type="match status" value="1"/>
</dbReference>
<dbReference type="RefSeq" id="WP_084574876.1">
    <property type="nucleotide sequence ID" value="NZ_CP155572.1"/>
</dbReference>
<dbReference type="SUPFAM" id="SSF53850">
    <property type="entry name" value="Periplasmic binding protein-like II"/>
    <property type="match status" value="1"/>
</dbReference>
<keyword evidence="3 6" id="KW-0238">DNA-binding</keyword>
<dbReference type="PANTHER" id="PTHR30126:SF100">
    <property type="entry name" value="LYSR-FAMILY TRANSCRIPTIONAL REGULATOR"/>
    <property type="match status" value="1"/>
</dbReference>
<evidence type="ECO:0000256" key="1">
    <source>
        <dbReference type="ARBA" id="ARBA00009437"/>
    </source>
</evidence>
<sequence length="300" mass="34205">MEIRQLKTFITIVKLGSFSQTAQFLGYTQSTVTTHIQLLEKELDTALFERFGHQLMLTTDGERLYDYAEQIAKLADDAKNEFDNFQVPRGPIVIGMPESLCVYYLTDVLKEYSSLYPDVGLKLQLGIASEFRTLLRKNMMDLAFCLEKNIRDADLVGQLLWPEPIVMVASPKHTLAKQKQVKVKDLQGQTFVFTDSGSNYRMALEEILIKADVQARTVLEIGQIQTIKQFVISNLGIAILPLVVVKEEIEAGLLTALRWQGADLKTNAYLVYHKDKWHSHAIRAFIKLVQERLLKRVDPE</sequence>
<dbReference type="GO" id="GO:0003700">
    <property type="term" value="F:DNA-binding transcription factor activity"/>
    <property type="evidence" value="ECO:0007669"/>
    <property type="project" value="InterPro"/>
</dbReference>
<gene>
    <name evidence="6" type="ORF">SAMN04488500_104232</name>
</gene>
<dbReference type="InterPro" id="IPR000847">
    <property type="entry name" value="LysR_HTH_N"/>
</dbReference>
<evidence type="ECO:0000256" key="2">
    <source>
        <dbReference type="ARBA" id="ARBA00023015"/>
    </source>
</evidence>
<dbReference type="OrthoDB" id="1684752at2"/>
<dbReference type="CDD" id="cd05466">
    <property type="entry name" value="PBP2_LTTR_substrate"/>
    <property type="match status" value="1"/>
</dbReference>
<comment type="similarity">
    <text evidence="1">Belongs to the LysR transcriptional regulatory family.</text>
</comment>
<accession>A0A1W1ZVU0</accession>
<dbReference type="Gene3D" id="1.10.10.10">
    <property type="entry name" value="Winged helix-like DNA-binding domain superfamily/Winged helix DNA-binding domain"/>
    <property type="match status" value="1"/>
</dbReference>
<proteinExistence type="inferred from homology"/>
<dbReference type="InterPro" id="IPR005119">
    <property type="entry name" value="LysR_subst-bd"/>
</dbReference>
<feature type="domain" description="HTH lysR-type" evidence="5">
    <location>
        <begin position="1"/>
        <end position="58"/>
    </location>
</feature>
<dbReference type="STRING" id="112901.SAMN04488500_104232"/>
<reference evidence="6 7" key="1">
    <citation type="submission" date="2017-04" db="EMBL/GenBank/DDBJ databases">
        <authorList>
            <person name="Afonso C.L."/>
            <person name="Miller P.J."/>
            <person name="Scott M.A."/>
            <person name="Spackman E."/>
            <person name="Goraichik I."/>
            <person name="Dimitrov K.M."/>
            <person name="Suarez D.L."/>
            <person name="Swayne D.E."/>
        </authorList>
    </citation>
    <scope>NUCLEOTIDE SEQUENCE [LARGE SCALE GENOMIC DNA]</scope>
    <source>
        <strain evidence="6 7">DSM 5090</strain>
    </source>
</reference>
<dbReference type="PROSITE" id="PS50931">
    <property type="entry name" value="HTH_LYSR"/>
    <property type="match status" value="1"/>
</dbReference>
<dbReference type="AlphaFoldDB" id="A0A1W1ZVU0"/>
<evidence type="ECO:0000313" key="6">
    <source>
        <dbReference type="EMBL" id="SMC52540.1"/>
    </source>
</evidence>
<keyword evidence="2" id="KW-0805">Transcription regulation</keyword>
<evidence type="ECO:0000313" key="7">
    <source>
        <dbReference type="Proteomes" id="UP000192738"/>
    </source>
</evidence>
<dbReference type="EMBL" id="FWXI01000004">
    <property type="protein sequence ID" value="SMC52540.1"/>
    <property type="molecule type" value="Genomic_DNA"/>
</dbReference>